<evidence type="ECO:0000313" key="2">
    <source>
        <dbReference type="EMBL" id="CAG2199764.1"/>
    </source>
</evidence>
<gene>
    <name evidence="2" type="ORF">MEDL_14445</name>
</gene>
<evidence type="ECO:0000256" key="1">
    <source>
        <dbReference type="SAM" id="MobiDB-lite"/>
    </source>
</evidence>
<reference evidence="2" key="1">
    <citation type="submission" date="2021-03" db="EMBL/GenBank/DDBJ databases">
        <authorList>
            <person name="Bekaert M."/>
        </authorList>
    </citation>
    <scope>NUCLEOTIDE SEQUENCE</scope>
</reference>
<protein>
    <submittedName>
        <fullName evidence="2">Uncharacterized protein</fullName>
    </submittedName>
</protein>
<feature type="compositionally biased region" description="Basic and acidic residues" evidence="1">
    <location>
        <begin position="67"/>
        <end position="83"/>
    </location>
</feature>
<dbReference type="Proteomes" id="UP000683360">
    <property type="component" value="Unassembled WGS sequence"/>
</dbReference>
<feature type="region of interest" description="Disordered" evidence="1">
    <location>
        <begin position="62"/>
        <end position="85"/>
    </location>
</feature>
<organism evidence="2 3">
    <name type="scientific">Mytilus edulis</name>
    <name type="common">Blue mussel</name>
    <dbReference type="NCBI Taxonomy" id="6550"/>
    <lineage>
        <taxon>Eukaryota</taxon>
        <taxon>Metazoa</taxon>
        <taxon>Spiralia</taxon>
        <taxon>Lophotrochozoa</taxon>
        <taxon>Mollusca</taxon>
        <taxon>Bivalvia</taxon>
        <taxon>Autobranchia</taxon>
        <taxon>Pteriomorphia</taxon>
        <taxon>Mytilida</taxon>
        <taxon>Mytiloidea</taxon>
        <taxon>Mytilidae</taxon>
        <taxon>Mytilinae</taxon>
        <taxon>Mytilus</taxon>
    </lineage>
</organism>
<keyword evidence="3" id="KW-1185">Reference proteome</keyword>
<comment type="caution">
    <text evidence="2">The sequence shown here is derived from an EMBL/GenBank/DDBJ whole genome shotgun (WGS) entry which is preliminary data.</text>
</comment>
<dbReference type="EMBL" id="CAJPWZ010000723">
    <property type="protein sequence ID" value="CAG2199764.1"/>
    <property type="molecule type" value="Genomic_DNA"/>
</dbReference>
<proteinExistence type="predicted"/>
<sequence length="211" mass="24383">MGKSLKKKCKRIWIRQDYTLNQSDLQRSPSEETVKVLTKQQYIPSEKRGFTKITEDDEITEDPEIDDSCRIENRQESHDDLDSRNNQNTKPVACLECVKPVQVFRSQEIKIGDHIKFHGKIYDHHAIVVNVKPLKEKDHKVVVELVHASNTTAGAIYCCLQPFSSIAKLLSETKQINLKKMKVMVYKYSNTVKHFSPERIAKKGSRKDIKT</sequence>
<dbReference type="OrthoDB" id="6064098at2759"/>
<name>A0A8S3QY03_MYTED</name>
<accession>A0A8S3QY03</accession>
<dbReference type="AlphaFoldDB" id="A0A8S3QY03"/>
<evidence type="ECO:0000313" key="3">
    <source>
        <dbReference type="Proteomes" id="UP000683360"/>
    </source>
</evidence>
<dbReference type="Gene3D" id="3.90.1720.10">
    <property type="entry name" value="endopeptidase domain like (from Nostoc punctiforme)"/>
    <property type="match status" value="1"/>
</dbReference>